<dbReference type="InterPro" id="IPR045170">
    <property type="entry name" value="MTOX"/>
</dbReference>
<dbReference type="Gene3D" id="3.50.50.60">
    <property type="entry name" value="FAD/NAD(P)-binding domain"/>
    <property type="match status" value="1"/>
</dbReference>
<accession>A0A0M0JRC5</accession>
<feature type="transmembrane region" description="Helical" evidence="7">
    <location>
        <begin position="35"/>
        <end position="58"/>
    </location>
</feature>
<dbReference type="Pfam" id="PF01266">
    <property type="entry name" value="DAO"/>
    <property type="match status" value="1"/>
</dbReference>
<comment type="cofactor">
    <cofactor evidence="1">
        <name>FAD</name>
        <dbReference type="ChEBI" id="CHEBI:57692"/>
    </cofactor>
</comment>
<keyword evidence="4" id="KW-0274">FAD</keyword>
<evidence type="ECO:0000256" key="7">
    <source>
        <dbReference type="SAM" id="Phobius"/>
    </source>
</evidence>
<feature type="transmembrane region" description="Helical" evidence="7">
    <location>
        <begin position="128"/>
        <end position="149"/>
    </location>
</feature>
<evidence type="ECO:0000256" key="6">
    <source>
        <dbReference type="SAM" id="MobiDB-lite"/>
    </source>
</evidence>
<evidence type="ECO:0000256" key="4">
    <source>
        <dbReference type="ARBA" id="ARBA00022827"/>
    </source>
</evidence>
<evidence type="ECO:0000256" key="5">
    <source>
        <dbReference type="ARBA" id="ARBA00023002"/>
    </source>
</evidence>
<dbReference type="SUPFAM" id="SSF51905">
    <property type="entry name" value="FAD/NAD(P)-binding domain"/>
    <property type="match status" value="1"/>
</dbReference>
<evidence type="ECO:0000256" key="3">
    <source>
        <dbReference type="ARBA" id="ARBA00022630"/>
    </source>
</evidence>
<dbReference type="OrthoDB" id="424974at2759"/>
<feature type="domain" description="FAD dependent oxidoreductase" evidence="8">
    <location>
        <begin position="394"/>
        <end position="599"/>
    </location>
</feature>
<feature type="transmembrane region" description="Helical" evidence="7">
    <location>
        <begin position="65"/>
        <end position="86"/>
    </location>
</feature>
<feature type="transmembrane region" description="Helical" evidence="7">
    <location>
        <begin position="178"/>
        <end position="201"/>
    </location>
</feature>
<keyword evidence="3" id="KW-0285">Flavoprotein</keyword>
<keyword evidence="7" id="KW-1133">Transmembrane helix</keyword>
<organism evidence="9 10">
    <name type="scientific">Chrysochromulina tobinii</name>
    <dbReference type="NCBI Taxonomy" id="1460289"/>
    <lineage>
        <taxon>Eukaryota</taxon>
        <taxon>Haptista</taxon>
        <taxon>Haptophyta</taxon>
        <taxon>Prymnesiophyceae</taxon>
        <taxon>Prymnesiales</taxon>
        <taxon>Chrysochromulinaceae</taxon>
        <taxon>Chrysochromulina</taxon>
    </lineage>
</organism>
<reference evidence="10" key="1">
    <citation type="journal article" date="2015" name="PLoS Genet.">
        <title>Genome Sequence and Transcriptome Analyses of Chrysochromulina tobin: Metabolic Tools for Enhanced Algal Fitness in the Prominent Order Prymnesiales (Haptophyceae).</title>
        <authorList>
            <person name="Hovde B.T."/>
            <person name="Deodato C.R."/>
            <person name="Hunsperger H.M."/>
            <person name="Ryken S.A."/>
            <person name="Yost W."/>
            <person name="Jha R.K."/>
            <person name="Patterson J."/>
            <person name="Monnat R.J. Jr."/>
            <person name="Barlow S.B."/>
            <person name="Starkenburg S.R."/>
            <person name="Cattolico R.A."/>
        </authorList>
    </citation>
    <scope>NUCLEOTIDE SEQUENCE</scope>
    <source>
        <strain evidence="10">CCMP291</strain>
    </source>
</reference>
<proteinExistence type="inferred from homology"/>
<keyword evidence="7" id="KW-0472">Membrane</keyword>
<keyword evidence="5" id="KW-0560">Oxidoreductase</keyword>
<dbReference type="PANTHER" id="PTHR10961">
    <property type="entry name" value="PEROXISOMAL SARCOSINE OXIDASE"/>
    <property type="match status" value="1"/>
</dbReference>
<dbReference type="GO" id="GO:0008115">
    <property type="term" value="F:sarcosine oxidase activity"/>
    <property type="evidence" value="ECO:0007669"/>
    <property type="project" value="TreeGrafter"/>
</dbReference>
<gene>
    <name evidence="9" type="ORF">Ctob_006404</name>
</gene>
<feature type="transmembrane region" description="Helical" evidence="7">
    <location>
        <begin position="98"/>
        <end position="116"/>
    </location>
</feature>
<feature type="region of interest" description="Disordered" evidence="6">
    <location>
        <begin position="294"/>
        <end position="317"/>
    </location>
</feature>
<evidence type="ECO:0000256" key="1">
    <source>
        <dbReference type="ARBA" id="ARBA00001974"/>
    </source>
</evidence>
<dbReference type="EMBL" id="JWZX01002455">
    <property type="protein sequence ID" value="KOO29151.1"/>
    <property type="molecule type" value="Genomic_DNA"/>
</dbReference>
<protein>
    <submittedName>
        <fullName evidence="9">Sarcosine oxidase</fullName>
    </submittedName>
</protein>
<name>A0A0M0JRC5_9EUKA</name>
<feature type="region of interest" description="Disordered" evidence="6">
    <location>
        <begin position="365"/>
        <end position="386"/>
    </location>
</feature>
<dbReference type="Proteomes" id="UP000037460">
    <property type="component" value="Unassembled WGS sequence"/>
</dbReference>
<keyword evidence="10" id="KW-1185">Reference proteome</keyword>
<evidence type="ECO:0000259" key="8">
    <source>
        <dbReference type="Pfam" id="PF01266"/>
    </source>
</evidence>
<dbReference type="Pfam" id="PF18943">
    <property type="entry name" value="DUF5690"/>
    <property type="match status" value="1"/>
</dbReference>
<dbReference type="InterPro" id="IPR006076">
    <property type="entry name" value="FAD-dep_OxRdtase"/>
</dbReference>
<dbReference type="PANTHER" id="PTHR10961:SF10">
    <property type="entry name" value="FAD DEPENDENT OXIDOREDUCTASE DOMAIN-CONTAINING PROTEIN"/>
    <property type="match status" value="1"/>
</dbReference>
<dbReference type="InterPro" id="IPR036188">
    <property type="entry name" value="FAD/NAD-bd_sf"/>
</dbReference>
<dbReference type="InterPro" id="IPR043745">
    <property type="entry name" value="DUF5690"/>
</dbReference>
<keyword evidence="7" id="KW-0812">Transmembrane</keyword>
<evidence type="ECO:0000256" key="2">
    <source>
        <dbReference type="ARBA" id="ARBA00010989"/>
    </source>
</evidence>
<dbReference type="GO" id="GO:0050660">
    <property type="term" value="F:flavin adenine dinucleotide binding"/>
    <property type="evidence" value="ECO:0007669"/>
    <property type="project" value="InterPro"/>
</dbReference>
<comment type="caution">
    <text evidence="9">The sequence shown here is derived from an EMBL/GenBank/DDBJ whole genome shotgun (WGS) entry which is preliminary data.</text>
</comment>
<evidence type="ECO:0000313" key="10">
    <source>
        <dbReference type="Proteomes" id="UP000037460"/>
    </source>
</evidence>
<feature type="compositionally biased region" description="Low complexity" evidence="6">
    <location>
        <begin position="365"/>
        <end position="381"/>
    </location>
</feature>
<comment type="similarity">
    <text evidence="2">Belongs to the MSOX/MTOX family.</text>
</comment>
<sequence>MALAYALLTGLRTTRDLFSKQLFAAALGVSTAPTYIFFIVDIPGAVLSALVLLSIGFVNDSWRALTWLLAGTVLAFGLMLAATFLYTQGLLDGLEWQLLLGTGMYLAYSLLGAPFFERLLAASRTHGTISFLTFLEDLCGYVVSIAILLGQELGPLCPGHGGGGGGGGSSNQHELETFVMLLWACAGASLVLILVCCAFFYSRRPGRYAMHAHADVVAADEYDDDDTVHSLVIVGAGLIGSAAARHATLGFTFMDDYDTDGEGNDASPKTPRPRFMDDYSTASLRASPTPSSIALLQEGPHHLGGSLPSPADGSARVPGALATTFEHVDEEVVAVEPIEPDASDAQGVYAHSLLHGMDVAAGAIGASSSTSPLPPQSSSTSPLPPQASFAQRAAYRVRLSSGRVLLAHRVLVSCGAFTNGPRQLLPEPLELLNTSTQTVQFSISEAEAARLAGMPSLILKFDHFWAYVLPPIRYPDGRLVLKLGGARVPATTSAGAMPMLDTTTGNALPAGVHPLPTPEDLIAWYRSGGDRVATDEMTELLRSIVPGISPIEITSDACANCRTATGLPYIGALRPSLYVATGGNGLAAKSSDEIGRLAALAALGSLRSEEGGTQTWDTADSDALLAREHFAPRAKRRF</sequence>
<dbReference type="Gene3D" id="3.30.9.10">
    <property type="entry name" value="D-Amino Acid Oxidase, subunit A, domain 2"/>
    <property type="match status" value="1"/>
</dbReference>
<dbReference type="AlphaFoldDB" id="A0A0M0JRC5"/>
<evidence type="ECO:0000313" key="9">
    <source>
        <dbReference type="EMBL" id="KOO29151.1"/>
    </source>
</evidence>